<protein>
    <submittedName>
        <fullName evidence="1">Uncharacterized protein</fullName>
    </submittedName>
</protein>
<keyword evidence="2" id="KW-1185">Reference proteome</keyword>
<accession>A0A6A6VJN9</accession>
<sequence length="198" mass="22893">MSTSAPLPISHPPKCIDHYMSHVWRIYFDPAKLKPILIEEFGEDLPGFYHNPMTSLKLLARAGKVCRTKSSLRTFPNAWSTSFNVLGLHLTKRTLDKIYQILESKMSDFLKDEQAMTEAGFQHFYEKREHREDGDSEEWVEISHDDVDYVLVEDEDFNEDLGENGDKVESAMVKNLIQLVSRTQRPVVADHNTIELDH</sequence>
<evidence type="ECO:0000313" key="2">
    <source>
        <dbReference type="Proteomes" id="UP000799440"/>
    </source>
</evidence>
<dbReference type="EMBL" id="MU006565">
    <property type="protein sequence ID" value="KAF2750019.1"/>
    <property type="molecule type" value="Genomic_DNA"/>
</dbReference>
<gene>
    <name evidence="1" type="ORF">M011DRAFT_475336</name>
</gene>
<name>A0A6A6VJN9_9PLEO</name>
<reference evidence="1" key="1">
    <citation type="journal article" date="2020" name="Stud. Mycol.">
        <title>101 Dothideomycetes genomes: a test case for predicting lifestyles and emergence of pathogens.</title>
        <authorList>
            <person name="Haridas S."/>
            <person name="Albert R."/>
            <person name="Binder M."/>
            <person name="Bloem J."/>
            <person name="Labutti K."/>
            <person name="Salamov A."/>
            <person name="Andreopoulos B."/>
            <person name="Baker S."/>
            <person name="Barry K."/>
            <person name="Bills G."/>
            <person name="Bluhm B."/>
            <person name="Cannon C."/>
            <person name="Castanera R."/>
            <person name="Culley D."/>
            <person name="Daum C."/>
            <person name="Ezra D."/>
            <person name="Gonzalez J."/>
            <person name="Henrissat B."/>
            <person name="Kuo A."/>
            <person name="Liang C."/>
            <person name="Lipzen A."/>
            <person name="Lutzoni F."/>
            <person name="Magnuson J."/>
            <person name="Mondo S."/>
            <person name="Nolan M."/>
            <person name="Ohm R."/>
            <person name="Pangilinan J."/>
            <person name="Park H.-J."/>
            <person name="Ramirez L."/>
            <person name="Alfaro M."/>
            <person name="Sun H."/>
            <person name="Tritt A."/>
            <person name="Yoshinaga Y."/>
            <person name="Zwiers L.-H."/>
            <person name="Turgeon B."/>
            <person name="Goodwin S."/>
            <person name="Spatafora J."/>
            <person name="Crous P."/>
            <person name="Grigoriev I."/>
        </authorList>
    </citation>
    <scope>NUCLEOTIDE SEQUENCE</scope>
    <source>
        <strain evidence="1">CBS 119925</strain>
    </source>
</reference>
<dbReference type="Proteomes" id="UP000799440">
    <property type="component" value="Unassembled WGS sequence"/>
</dbReference>
<proteinExistence type="predicted"/>
<evidence type="ECO:0000313" key="1">
    <source>
        <dbReference type="EMBL" id="KAF2750019.1"/>
    </source>
</evidence>
<dbReference type="AlphaFoldDB" id="A0A6A6VJN9"/>
<organism evidence="1 2">
    <name type="scientific">Sporormia fimetaria CBS 119925</name>
    <dbReference type="NCBI Taxonomy" id="1340428"/>
    <lineage>
        <taxon>Eukaryota</taxon>
        <taxon>Fungi</taxon>
        <taxon>Dikarya</taxon>
        <taxon>Ascomycota</taxon>
        <taxon>Pezizomycotina</taxon>
        <taxon>Dothideomycetes</taxon>
        <taxon>Pleosporomycetidae</taxon>
        <taxon>Pleosporales</taxon>
        <taxon>Sporormiaceae</taxon>
        <taxon>Sporormia</taxon>
    </lineage>
</organism>